<dbReference type="AlphaFoldDB" id="A0A0G1JFD1"/>
<dbReference type="InterPro" id="IPR029044">
    <property type="entry name" value="Nucleotide-diphossugar_trans"/>
</dbReference>
<accession>A0A0G1JFD1</accession>
<dbReference type="EMBL" id="LCJD01000004">
    <property type="protein sequence ID" value="KKT70053.1"/>
    <property type="molecule type" value="Genomic_DNA"/>
</dbReference>
<proteinExistence type="predicted"/>
<sequence length="219" mass="24014">MSDNNLVIIPAYNEQIRITGVVEDLRREGFEDILVIDDASDDETRDLVRALGVKLIEHPVNMGVGSGLRTGFEFAIIKDYKYVITVDGDGQMKASDAAKLCDVARKGHGFVYGCRNLNEPGVPRIRRCINTLADIFTACLSGKYVVDTQSGLRCISVKLLEKFNLKSRGHSISSELIAESIKNNVVPVAVKVDAIYTKESIKKGQKISNSLKVIGELLG</sequence>
<dbReference type="Gene3D" id="3.90.550.10">
    <property type="entry name" value="Spore Coat Polysaccharide Biosynthesis Protein SpsA, Chain A"/>
    <property type="match status" value="1"/>
</dbReference>
<comment type="caution">
    <text evidence="2">The sequence shown here is derived from an EMBL/GenBank/DDBJ whole genome shotgun (WGS) entry which is preliminary data.</text>
</comment>
<dbReference type="CDD" id="cd04179">
    <property type="entry name" value="DPM_DPG-synthase_like"/>
    <property type="match status" value="1"/>
</dbReference>
<evidence type="ECO:0000313" key="3">
    <source>
        <dbReference type="Proteomes" id="UP000034783"/>
    </source>
</evidence>
<name>A0A0G1JFD1_UNCKA</name>
<evidence type="ECO:0000313" key="2">
    <source>
        <dbReference type="EMBL" id="KKT70053.1"/>
    </source>
</evidence>
<gene>
    <name evidence="2" type="ORF">UW65_C0004G0021</name>
</gene>
<feature type="domain" description="Glycosyltransferase 2-like" evidence="1">
    <location>
        <begin position="7"/>
        <end position="130"/>
    </location>
</feature>
<protein>
    <submittedName>
        <fullName evidence="2">Dolichol-phosphate mannose synthase</fullName>
    </submittedName>
</protein>
<dbReference type="Pfam" id="PF00535">
    <property type="entry name" value="Glycos_transf_2"/>
    <property type="match status" value="1"/>
</dbReference>
<evidence type="ECO:0000259" key="1">
    <source>
        <dbReference type="Pfam" id="PF00535"/>
    </source>
</evidence>
<reference evidence="2 3" key="1">
    <citation type="journal article" date="2015" name="Nature">
        <title>rRNA introns, odd ribosomes, and small enigmatic genomes across a large radiation of phyla.</title>
        <authorList>
            <person name="Brown C.T."/>
            <person name="Hug L.A."/>
            <person name="Thomas B.C."/>
            <person name="Sharon I."/>
            <person name="Castelle C.J."/>
            <person name="Singh A."/>
            <person name="Wilkins M.J."/>
            <person name="Williams K.H."/>
            <person name="Banfield J.F."/>
        </authorList>
    </citation>
    <scope>NUCLEOTIDE SEQUENCE [LARGE SCALE GENOMIC DNA]</scope>
</reference>
<organism evidence="2 3">
    <name type="scientific">candidate division WWE3 bacterium GW2011_GWB1_44_4</name>
    <dbReference type="NCBI Taxonomy" id="1619116"/>
    <lineage>
        <taxon>Bacteria</taxon>
        <taxon>Katanobacteria</taxon>
    </lineage>
</organism>
<dbReference type="InterPro" id="IPR050256">
    <property type="entry name" value="Glycosyltransferase_2"/>
</dbReference>
<dbReference type="SUPFAM" id="SSF53448">
    <property type="entry name" value="Nucleotide-diphospho-sugar transferases"/>
    <property type="match status" value="1"/>
</dbReference>
<dbReference type="PANTHER" id="PTHR48090:SF7">
    <property type="entry name" value="RFBJ PROTEIN"/>
    <property type="match status" value="1"/>
</dbReference>
<dbReference type="InterPro" id="IPR001173">
    <property type="entry name" value="Glyco_trans_2-like"/>
</dbReference>
<dbReference type="Proteomes" id="UP000034783">
    <property type="component" value="Unassembled WGS sequence"/>
</dbReference>
<dbReference type="PANTHER" id="PTHR48090">
    <property type="entry name" value="UNDECAPRENYL-PHOSPHATE 4-DEOXY-4-FORMAMIDO-L-ARABINOSE TRANSFERASE-RELATED"/>
    <property type="match status" value="1"/>
</dbReference>